<proteinExistence type="predicted"/>
<comment type="caution">
    <text evidence="3">The sequence shown here is derived from an EMBL/GenBank/DDBJ whole genome shotgun (WGS) entry which is preliminary data.</text>
</comment>
<protein>
    <submittedName>
        <fullName evidence="3">Uncharacterized protein</fullName>
    </submittedName>
</protein>
<keyword evidence="1" id="KW-1133">Transmembrane helix</keyword>
<feature type="transmembrane region" description="Helical" evidence="1">
    <location>
        <begin position="820"/>
        <end position="847"/>
    </location>
</feature>
<evidence type="ECO:0000313" key="5">
    <source>
        <dbReference type="Proteomes" id="UP000663873"/>
    </source>
</evidence>
<feature type="transmembrane region" description="Helical" evidence="1">
    <location>
        <begin position="1236"/>
        <end position="1269"/>
    </location>
</feature>
<feature type="transmembrane region" description="Helical" evidence="1">
    <location>
        <begin position="25"/>
        <end position="47"/>
    </location>
</feature>
<feature type="transmembrane region" description="Helical" evidence="1">
    <location>
        <begin position="469"/>
        <end position="489"/>
    </location>
</feature>
<reference evidence="3" key="1">
    <citation type="submission" date="2021-02" db="EMBL/GenBank/DDBJ databases">
        <authorList>
            <person name="Nowell W R."/>
        </authorList>
    </citation>
    <scope>NUCLEOTIDE SEQUENCE</scope>
</reference>
<sequence>MEYNVFDTNSNNESTVHIQRWSTRLYILALGLAIIILLSCTTSQLSLNQTEIENPSLSIYLDLYKQHKNINCLCTKISSLYKDIVQLSASYHQICSSEFVSEKWINALFDPNQTSSRYAADFRATASSQFQILQALCQLSISAVENGLETFYNTELISGQLLSKDLFEAELEASILAFQKITASTFWQDLTLVRSLIFGNQLMPAIETAFTIIVRSDIPGVIRSQPGVNINIFRQFNGSDCMCTDFASCNMPAGFYDIETFDTSCGIFDEVQLPAREYITGWYTGCWPSETLLLSTLEIFYNQTAWNNIFAYINSSTTVAFTVLDESQDSNFSQSTTIEVLTQQLFIKSWTKELNYTSYFDQCQPKNCVFDINQRASSLYIITSLLGLYGGLSITLLFVTPHIVTFIMKKSRTRQADQIAQQPDTVELPRSHRESIKKLWELFVNLNIFKSQMKNTVADRKHQKWSTRLYIILLALATLFLSLYTWLIIHSQTIEIKNPSLLRVTYLQSTTTELECPCTKLSVSYEDLIDLQPDYHQVCSSDFVTPKWIAGLGKVASLSIESLYYADFRYSGPIFQLLKSMCDLANDTLNNALFVFGQTKLVSAALLEPNLFAEQLESAIAQFKLTAPNSLLRLLQLTRNITYMNQFLSGSYANFYIQYSSVQEYAQINTTLGIYGSSSTLPNGTTQSCSCANDIQCGMMAALYTGPSGARVIIFIVPGFYSRCYPVESLLPSTLECFYSNQSCLDMMYNVTNDSIFIQVTPLDASKPSRFMINTTINELLGELFIESWSTTLSYPSYFAQCQPAYCSYIVNTQKNALEVFTIVAGLIGGLSVAFRIMVPYVVLGFIKLLEQYHSSHDNSTLEQRNNAAVQRNLARKKMLAYLLSLNVFEKSHKTTVSESELHVQRQSTRVYFLVLLFALFILVAYTSLIYQQNNHVMAISSLEQFQYLQNLYGSNIAECPCTTLSFQHAAYYQLEPIFHQVCSSDFINVDWLNSLFTTYENQTATDNNIFTFAENAFAHFQSLRIMCDLTRQAVLDARDLFLATQVASARMLDYNLFNSTITAEQNFFTTTISNNFIASLQMLIEMAQGNGIMSGYSTNWGVFLRNLTKDATIYAKSRIYEECDCATSSSCIQSSIPYVPGFVVGCLPTESFLQSTFECLYNQSCVDRISSYVNSYTIPQALNSSSSRFSSYLPINDIIKEMFVESFSWNISYAKYFQQCQPTSCSYKLIKRYNALYVVTTIVGLYGGLTVLLKLVVPFVVHKIIVLLRRHRYKNMQVVPTNERY</sequence>
<dbReference type="Proteomes" id="UP000663873">
    <property type="component" value="Unassembled WGS sequence"/>
</dbReference>
<keyword evidence="1" id="KW-0812">Transmembrane</keyword>
<name>A0A820VXL5_9BILA</name>
<feature type="transmembrane region" description="Helical" evidence="1">
    <location>
        <begin position="379"/>
        <end position="404"/>
    </location>
</feature>
<accession>A0A820VXL5</accession>
<evidence type="ECO:0000313" key="4">
    <source>
        <dbReference type="Proteomes" id="UP000663851"/>
    </source>
</evidence>
<evidence type="ECO:0000256" key="1">
    <source>
        <dbReference type="SAM" id="Phobius"/>
    </source>
</evidence>
<evidence type="ECO:0000313" key="3">
    <source>
        <dbReference type="EMBL" id="CAF4508873.1"/>
    </source>
</evidence>
<dbReference type="EMBL" id="CAJOBO010003987">
    <property type="protein sequence ID" value="CAF4508873.1"/>
    <property type="molecule type" value="Genomic_DNA"/>
</dbReference>
<dbReference type="Proteomes" id="UP000663851">
    <property type="component" value="Unassembled WGS sequence"/>
</dbReference>
<organism evidence="3 4">
    <name type="scientific">Rotaria socialis</name>
    <dbReference type="NCBI Taxonomy" id="392032"/>
    <lineage>
        <taxon>Eukaryota</taxon>
        <taxon>Metazoa</taxon>
        <taxon>Spiralia</taxon>
        <taxon>Gnathifera</taxon>
        <taxon>Rotifera</taxon>
        <taxon>Eurotatoria</taxon>
        <taxon>Bdelloidea</taxon>
        <taxon>Philodinida</taxon>
        <taxon>Philodinidae</taxon>
        <taxon>Rotaria</taxon>
    </lineage>
</organism>
<feature type="transmembrane region" description="Helical" evidence="1">
    <location>
        <begin position="911"/>
        <end position="931"/>
    </location>
</feature>
<dbReference type="EMBL" id="CAJOBP010001277">
    <property type="protein sequence ID" value="CAF4270522.1"/>
    <property type="molecule type" value="Genomic_DNA"/>
</dbReference>
<evidence type="ECO:0000313" key="2">
    <source>
        <dbReference type="EMBL" id="CAF4270522.1"/>
    </source>
</evidence>
<keyword evidence="1" id="KW-0472">Membrane</keyword>
<keyword evidence="5" id="KW-1185">Reference proteome</keyword>
<gene>
    <name evidence="3" type="ORF">HFQ381_LOCUS28332</name>
    <name evidence="2" type="ORF">UJA718_LOCUS10746</name>
</gene>